<proteinExistence type="predicted"/>
<name>A0ABV7XBI4_9SPHN</name>
<evidence type="ECO:0000313" key="2">
    <source>
        <dbReference type="EMBL" id="MFC3712603.1"/>
    </source>
</evidence>
<sequence>MTALNRLALLIALLLTAGEIARYWGSPHFVPAAFDELAVALALLWAAVRDRPVWHVAGWSALCGLVLVLLAETADHQIHGPVKAAGPVYLAALSALLILGLWAVARAARLVRR</sequence>
<dbReference type="RefSeq" id="WP_380859817.1">
    <property type="nucleotide sequence ID" value="NZ_JBHRXV010000006.1"/>
</dbReference>
<protein>
    <submittedName>
        <fullName evidence="2">Uncharacterized protein</fullName>
    </submittedName>
</protein>
<feature type="transmembrane region" description="Helical" evidence="1">
    <location>
        <begin position="86"/>
        <end position="105"/>
    </location>
</feature>
<dbReference type="EMBL" id="JBHRXV010000006">
    <property type="protein sequence ID" value="MFC3712603.1"/>
    <property type="molecule type" value="Genomic_DNA"/>
</dbReference>
<feature type="transmembrane region" description="Helical" evidence="1">
    <location>
        <begin position="53"/>
        <end position="74"/>
    </location>
</feature>
<keyword evidence="3" id="KW-1185">Reference proteome</keyword>
<dbReference type="Proteomes" id="UP001595615">
    <property type="component" value="Unassembled WGS sequence"/>
</dbReference>
<comment type="caution">
    <text evidence="2">The sequence shown here is derived from an EMBL/GenBank/DDBJ whole genome shotgun (WGS) entry which is preliminary data.</text>
</comment>
<organism evidence="2 3">
    <name type="scientific">Sphingoaurantiacus capsulatus</name>
    <dbReference type="NCBI Taxonomy" id="1771310"/>
    <lineage>
        <taxon>Bacteria</taxon>
        <taxon>Pseudomonadati</taxon>
        <taxon>Pseudomonadota</taxon>
        <taxon>Alphaproteobacteria</taxon>
        <taxon>Sphingomonadales</taxon>
        <taxon>Sphingosinicellaceae</taxon>
        <taxon>Sphingoaurantiacus</taxon>
    </lineage>
</organism>
<reference evidence="3" key="1">
    <citation type="journal article" date="2019" name="Int. J. Syst. Evol. Microbiol.">
        <title>The Global Catalogue of Microorganisms (GCM) 10K type strain sequencing project: providing services to taxonomists for standard genome sequencing and annotation.</title>
        <authorList>
            <consortium name="The Broad Institute Genomics Platform"/>
            <consortium name="The Broad Institute Genome Sequencing Center for Infectious Disease"/>
            <person name="Wu L."/>
            <person name="Ma J."/>
        </authorList>
    </citation>
    <scope>NUCLEOTIDE SEQUENCE [LARGE SCALE GENOMIC DNA]</scope>
    <source>
        <strain evidence="3">KCTC 42644</strain>
    </source>
</reference>
<feature type="transmembrane region" description="Helical" evidence="1">
    <location>
        <begin position="28"/>
        <end position="46"/>
    </location>
</feature>
<evidence type="ECO:0000313" key="3">
    <source>
        <dbReference type="Proteomes" id="UP001595615"/>
    </source>
</evidence>
<gene>
    <name evidence="2" type="ORF">ACFOMD_08480</name>
</gene>
<keyword evidence="1" id="KW-0812">Transmembrane</keyword>
<accession>A0ABV7XBI4</accession>
<keyword evidence="1" id="KW-0472">Membrane</keyword>
<keyword evidence="1" id="KW-1133">Transmembrane helix</keyword>
<evidence type="ECO:0000256" key="1">
    <source>
        <dbReference type="SAM" id="Phobius"/>
    </source>
</evidence>